<dbReference type="AlphaFoldDB" id="A0AAV7ZT37"/>
<evidence type="ECO:0000256" key="2">
    <source>
        <dbReference type="ARBA" id="ARBA00009436"/>
    </source>
</evidence>
<comment type="caution">
    <text evidence="9">The sequence shown here is derived from an EMBL/GenBank/DDBJ whole genome shotgun (WGS) entry which is preliminary data.</text>
</comment>
<feature type="region of interest" description="Disordered" evidence="7">
    <location>
        <begin position="1"/>
        <end position="25"/>
    </location>
</feature>
<dbReference type="PANTHER" id="PTHR12906">
    <property type="entry name" value="PROTEIN C20ORF24 RAB5-INTERACTING PROTEIN"/>
    <property type="match status" value="1"/>
</dbReference>
<evidence type="ECO:0000256" key="4">
    <source>
        <dbReference type="ARBA" id="ARBA00022824"/>
    </source>
</evidence>
<keyword evidence="3 8" id="KW-0812">Transmembrane</keyword>
<dbReference type="GO" id="GO:0097250">
    <property type="term" value="P:mitochondrial respirasome assembly"/>
    <property type="evidence" value="ECO:0007669"/>
    <property type="project" value="InterPro"/>
</dbReference>
<sequence length="153" mass="17554">MTQRKKTNTNTNNNNQKNKNINKNKAHKENPFAGITHSKNVLLRFFCIKKNKSKEWTKEDIILALFWTRAIIALILGPIAGLIPIQGVLGFIIFAIGGIWTTDLWCRKAHNLDPNDFDSPFAFISPGFFPSITLFTFFWISFYSNFALDKVQN</sequence>
<feature type="compositionally biased region" description="Low complexity" evidence="7">
    <location>
        <begin position="8"/>
        <end position="19"/>
    </location>
</feature>
<dbReference type="Proteomes" id="UP001146793">
    <property type="component" value="Unassembled WGS sequence"/>
</dbReference>
<dbReference type="Pfam" id="PF07019">
    <property type="entry name" value="EMC6"/>
    <property type="match status" value="1"/>
</dbReference>
<dbReference type="InterPro" id="IPR010742">
    <property type="entry name" value="RCAF1"/>
</dbReference>
<comment type="similarity">
    <text evidence="2">Belongs to the EMC6 family.</text>
</comment>
<dbReference type="PANTHER" id="PTHR12906:SF0">
    <property type="entry name" value="GEL COMPLEX SUBUNIT OPTI"/>
    <property type="match status" value="1"/>
</dbReference>
<evidence type="ECO:0000313" key="10">
    <source>
        <dbReference type="Proteomes" id="UP001146793"/>
    </source>
</evidence>
<dbReference type="GO" id="GO:0005789">
    <property type="term" value="C:endoplasmic reticulum membrane"/>
    <property type="evidence" value="ECO:0007669"/>
    <property type="project" value="UniProtKB-SubCell"/>
</dbReference>
<dbReference type="GO" id="GO:0005739">
    <property type="term" value="C:mitochondrion"/>
    <property type="evidence" value="ECO:0007669"/>
    <property type="project" value="GOC"/>
</dbReference>
<evidence type="ECO:0000313" key="9">
    <source>
        <dbReference type="EMBL" id="KAJ3443640.1"/>
    </source>
</evidence>
<keyword evidence="4" id="KW-0256">Endoplasmic reticulum</keyword>
<name>A0AAV7ZT37_9EUKA</name>
<evidence type="ECO:0000256" key="3">
    <source>
        <dbReference type="ARBA" id="ARBA00022692"/>
    </source>
</evidence>
<evidence type="ECO:0000256" key="5">
    <source>
        <dbReference type="ARBA" id="ARBA00022989"/>
    </source>
</evidence>
<dbReference type="InterPro" id="IPR029008">
    <property type="entry name" value="EMC6-like"/>
</dbReference>
<evidence type="ECO:0000256" key="1">
    <source>
        <dbReference type="ARBA" id="ARBA00004477"/>
    </source>
</evidence>
<gene>
    <name evidence="9" type="ORF">M0812_09484</name>
</gene>
<evidence type="ECO:0000256" key="7">
    <source>
        <dbReference type="SAM" id="MobiDB-lite"/>
    </source>
</evidence>
<reference evidence="9" key="1">
    <citation type="submission" date="2022-08" db="EMBL/GenBank/DDBJ databases">
        <title>Novel sulphate-reducing endosymbionts in the free-living metamonad Anaeramoeba.</title>
        <authorList>
            <person name="Jerlstrom-Hultqvist J."/>
            <person name="Cepicka I."/>
            <person name="Gallot-Lavallee L."/>
            <person name="Salas-Leiva D."/>
            <person name="Curtis B.A."/>
            <person name="Zahonova K."/>
            <person name="Pipaliya S."/>
            <person name="Dacks J."/>
            <person name="Roger A.J."/>
        </authorList>
    </citation>
    <scope>NUCLEOTIDE SEQUENCE</scope>
    <source>
        <strain evidence="9">Busselton2</strain>
    </source>
</reference>
<protein>
    <submittedName>
        <fullName evidence="9">Rab5-interacting factor</fullName>
    </submittedName>
</protein>
<accession>A0AAV7ZT37</accession>
<comment type="subcellular location">
    <subcellularLocation>
        <location evidence="1">Endoplasmic reticulum membrane</location>
        <topology evidence="1">Multi-pass membrane protein</topology>
    </subcellularLocation>
</comment>
<feature type="transmembrane region" description="Helical" evidence="8">
    <location>
        <begin position="127"/>
        <end position="148"/>
    </location>
</feature>
<keyword evidence="5 8" id="KW-1133">Transmembrane helix</keyword>
<organism evidence="9 10">
    <name type="scientific">Anaeramoeba flamelloides</name>
    <dbReference type="NCBI Taxonomy" id="1746091"/>
    <lineage>
        <taxon>Eukaryota</taxon>
        <taxon>Metamonada</taxon>
        <taxon>Anaeramoebidae</taxon>
        <taxon>Anaeramoeba</taxon>
    </lineage>
</organism>
<dbReference type="EMBL" id="JANTQA010000023">
    <property type="protein sequence ID" value="KAJ3443640.1"/>
    <property type="molecule type" value="Genomic_DNA"/>
</dbReference>
<evidence type="ECO:0000256" key="6">
    <source>
        <dbReference type="ARBA" id="ARBA00023136"/>
    </source>
</evidence>
<feature type="transmembrane region" description="Helical" evidence="8">
    <location>
        <begin position="88"/>
        <end position="106"/>
    </location>
</feature>
<keyword evidence="6 8" id="KW-0472">Membrane</keyword>
<proteinExistence type="inferred from homology"/>
<evidence type="ECO:0000256" key="8">
    <source>
        <dbReference type="SAM" id="Phobius"/>
    </source>
</evidence>